<keyword evidence="1" id="KW-1133">Transmembrane helix</keyword>
<feature type="transmembrane region" description="Helical" evidence="1">
    <location>
        <begin position="115"/>
        <end position="136"/>
    </location>
</feature>
<keyword evidence="3" id="KW-1185">Reference proteome</keyword>
<proteinExistence type="predicted"/>
<dbReference type="EMBL" id="JBDFQZ010000010">
    <property type="protein sequence ID" value="KAK9682020.1"/>
    <property type="molecule type" value="Genomic_DNA"/>
</dbReference>
<dbReference type="PANTHER" id="PTHR31170:SF25">
    <property type="entry name" value="BNAA09G04570D PROTEIN"/>
    <property type="match status" value="1"/>
</dbReference>
<feature type="transmembrane region" description="Helical" evidence="1">
    <location>
        <begin position="406"/>
        <end position="426"/>
    </location>
</feature>
<evidence type="ECO:0000313" key="3">
    <source>
        <dbReference type="Proteomes" id="UP001443914"/>
    </source>
</evidence>
<keyword evidence="1" id="KW-0812">Transmembrane</keyword>
<sequence length="433" mass="50315">MGDEQIKGISTSLRGKLTSLPHVGFSKPSIYKVPKHVMKVNEECYRPSIVSIGPIYYNDPSLEGMDELKLRHLQCFLQHGNNSYTLENYLDIIREWEEKARACYAEKIILSSSEFIEMVLIDASFIIFLWFSYHFAFENHPFKDKMVEVFSPVERDLFLEENQLPFFILNDLYDLAFGTSAYSRISFIDLTCFFIDNRFIRGKYDINVTNISQKIGEDGTIKHLVDFLRIYFILPSKLRQNRSNTNNISHDHHQFPLSVTELSAAGVKFVPIKSKSLLDIQFSNGVLHITSFIIQDPTEPLFRGIMLFEQCLHYFDSYFIDYIYFLFHLIKSPKDVRILVKNGIIDGWLASDEEVVNMFNGITNGIPINLPNYYYSAIAKELNAYASTPWHRWKVILKKDYFSHPWAIISFIYALLLLLLTLLQTISGFTSNK</sequence>
<dbReference type="PANTHER" id="PTHR31170">
    <property type="entry name" value="BNAC04G53230D PROTEIN"/>
    <property type="match status" value="1"/>
</dbReference>
<keyword evidence="1" id="KW-0472">Membrane</keyword>
<dbReference type="InterPro" id="IPR004158">
    <property type="entry name" value="DUF247_pln"/>
</dbReference>
<gene>
    <name evidence="2" type="ORF">RND81_10G044600</name>
</gene>
<evidence type="ECO:0000256" key="1">
    <source>
        <dbReference type="SAM" id="Phobius"/>
    </source>
</evidence>
<name>A0AAW1HY55_SAPOF</name>
<reference evidence="2" key="1">
    <citation type="submission" date="2024-03" db="EMBL/GenBank/DDBJ databases">
        <title>WGS assembly of Saponaria officinalis var. Norfolk2.</title>
        <authorList>
            <person name="Jenkins J."/>
            <person name="Shu S."/>
            <person name="Grimwood J."/>
            <person name="Barry K."/>
            <person name="Goodstein D."/>
            <person name="Schmutz J."/>
            <person name="Leebens-Mack J."/>
            <person name="Osbourn A."/>
        </authorList>
    </citation>
    <scope>NUCLEOTIDE SEQUENCE [LARGE SCALE GENOMIC DNA]</scope>
    <source>
        <strain evidence="2">JIC</strain>
    </source>
</reference>
<organism evidence="2 3">
    <name type="scientific">Saponaria officinalis</name>
    <name type="common">Common soapwort</name>
    <name type="synonym">Lychnis saponaria</name>
    <dbReference type="NCBI Taxonomy" id="3572"/>
    <lineage>
        <taxon>Eukaryota</taxon>
        <taxon>Viridiplantae</taxon>
        <taxon>Streptophyta</taxon>
        <taxon>Embryophyta</taxon>
        <taxon>Tracheophyta</taxon>
        <taxon>Spermatophyta</taxon>
        <taxon>Magnoliopsida</taxon>
        <taxon>eudicotyledons</taxon>
        <taxon>Gunneridae</taxon>
        <taxon>Pentapetalae</taxon>
        <taxon>Caryophyllales</taxon>
        <taxon>Caryophyllaceae</taxon>
        <taxon>Caryophylleae</taxon>
        <taxon>Saponaria</taxon>
    </lineage>
</organism>
<evidence type="ECO:0000313" key="2">
    <source>
        <dbReference type="EMBL" id="KAK9682020.1"/>
    </source>
</evidence>
<accession>A0AAW1HY55</accession>
<protein>
    <submittedName>
        <fullName evidence="2">Uncharacterized protein</fullName>
    </submittedName>
</protein>
<dbReference type="Pfam" id="PF03140">
    <property type="entry name" value="DUF247"/>
    <property type="match status" value="1"/>
</dbReference>
<dbReference type="AlphaFoldDB" id="A0AAW1HY55"/>
<dbReference type="Proteomes" id="UP001443914">
    <property type="component" value="Unassembled WGS sequence"/>
</dbReference>
<comment type="caution">
    <text evidence="2">The sequence shown here is derived from an EMBL/GenBank/DDBJ whole genome shotgun (WGS) entry which is preliminary data.</text>
</comment>